<accession>A0ABW0L772</accession>
<evidence type="ECO:0000313" key="1">
    <source>
        <dbReference type="EMBL" id="MFC5460596.1"/>
    </source>
</evidence>
<organism evidence="1 2">
    <name type="scientific">Massilia niabensis</name>
    <dbReference type="NCBI Taxonomy" id="544910"/>
    <lineage>
        <taxon>Bacteria</taxon>
        <taxon>Pseudomonadati</taxon>
        <taxon>Pseudomonadota</taxon>
        <taxon>Betaproteobacteria</taxon>
        <taxon>Burkholderiales</taxon>
        <taxon>Oxalobacteraceae</taxon>
        <taxon>Telluria group</taxon>
        <taxon>Massilia</taxon>
    </lineage>
</organism>
<evidence type="ECO:0000313" key="2">
    <source>
        <dbReference type="Proteomes" id="UP001596050"/>
    </source>
</evidence>
<protein>
    <submittedName>
        <fullName evidence="1">Uncharacterized protein</fullName>
    </submittedName>
</protein>
<dbReference type="Proteomes" id="UP001596050">
    <property type="component" value="Unassembled WGS sequence"/>
</dbReference>
<reference evidence="2" key="1">
    <citation type="journal article" date="2019" name="Int. J. Syst. Evol. Microbiol.">
        <title>The Global Catalogue of Microorganisms (GCM) 10K type strain sequencing project: providing services to taxonomists for standard genome sequencing and annotation.</title>
        <authorList>
            <consortium name="The Broad Institute Genomics Platform"/>
            <consortium name="The Broad Institute Genome Sequencing Center for Infectious Disease"/>
            <person name="Wu L."/>
            <person name="Ma J."/>
        </authorList>
    </citation>
    <scope>NUCLEOTIDE SEQUENCE [LARGE SCALE GENOMIC DNA]</scope>
    <source>
        <strain evidence="2">KACC 12649</strain>
    </source>
</reference>
<name>A0ABW0L772_9BURK</name>
<comment type="caution">
    <text evidence="1">The sequence shown here is derived from an EMBL/GenBank/DDBJ whole genome shotgun (WGS) entry which is preliminary data.</text>
</comment>
<gene>
    <name evidence="1" type="ORF">ACFPN5_12345</name>
</gene>
<keyword evidence="2" id="KW-1185">Reference proteome</keyword>
<dbReference type="EMBL" id="JBHSMU010000013">
    <property type="protein sequence ID" value="MFC5460596.1"/>
    <property type="molecule type" value="Genomic_DNA"/>
</dbReference>
<sequence length="47" mass="5146">MLLTAAGEIVRLRAERVEAELQGVRDDALRAEDRNGRKVGGIEALLN</sequence>
<dbReference type="RefSeq" id="WP_379783924.1">
    <property type="nucleotide sequence ID" value="NZ_JBHSMU010000013.1"/>
</dbReference>
<proteinExistence type="predicted"/>